<dbReference type="EMBL" id="KZ852035">
    <property type="protein sequence ID" value="RDH37617.1"/>
    <property type="molecule type" value="Genomic_DNA"/>
</dbReference>
<accession>A0A3F3QES2</accession>
<dbReference type="GeneID" id="38133290"/>
<feature type="compositionally biased region" description="Polar residues" evidence="1">
    <location>
        <begin position="15"/>
        <end position="27"/>
    </location>
</feature>
<dbReference type="AlphaFoldDB" id="A0A3F3QES2"/>
<dbReference type="Proteomes" id="UP000253729">
    <property type="component" value="Unassembled WGS sequence"/>
</dbReference>
<feature type="region of interest" description="Disordered" evidence="1">
    <location>
        <begin position="59"/>
        <end position="82"/>
    </location>
</feature>
<keyword evidence="3" id="KW-1185">Reference proteome</keyword>
<protein>
    <submittedName>
        <fullName evidence="2">Uncharacterized protein</fullName>
    </submittedName>
</protein>
<feature type="region of interest" description="Disordered" evidence="1">
    <location>
        <begin position="1"/>
        <end position="37"/>
    </location>
</feature>
<organism evidence="2 3">
    <name type="scientific">Aspergillus welwitschiae</name>
    <dbReference type="NCBI Taxonomy" id="1341132"/>
    <lineage>
        <taxon>Eukaryota</taxon>
        <taxon>Fungi</taxon>
        <taxon>Dikarya</taxon>
        <taxon>Ascomycota</taxon>
        <taxon>Pezizomycotina</taxon>
        <taxon>Eurotiomycetes</taxon>
        <taxon>Eurotiomycetidae</taxon>
        <taxon>Eurotiales</taxon>
        <taxon>Aspergillaceae</taxon>
        <taxon>Aspergillus</taxon>
        <taxon>Aspergillus subgen. Circumdati</taxon>
    </lineage>
</organism>
<reference evidence="2 3" key="1">
    <citation type="submission" date="2018-07" db="EMBL/GenBank/DDBJ databases">
        <title>The genomes of Aspergillus section Nigri reveals drivers in fungal speciation.</title>
        <authorList>
            <consortium name="DOE Joint Genome Institute"/>
            <person name="Vesth T.C."/>
            <person name="Nybo J."/>
            <person name="Theobald S."/>
            <person name="Brandl J."/>
            <person name="Frisvad J.C."/>
            <person name="Nielsen K.F."/>
            <person name="Lyhne E.K."/>
            <person name="Kogle M.E."/>
            <person name="Kuo A."/>
            <person name="Riley R."/>
            <person name="Clum A."/>
            <person name="Nolan M."/>
            <person name="Lipzen A."/>
            <person name="Salamov A."/>
            <person name="Henrissat B."/>
            <person name="Wiebenga A."/>
            <person name="De vries R.P."/>
            <person name="Grigoriev I.V."/>
            <person name="Mortensen U.H."/>
            <person name="Andersen M.R."/>
            <person name="Baker S.E."/>
        </authorList>
    </citation>
    <scope>NUCLEOTIDE SEQUENCE [LARGE SCALE GENOMIC DNA]</scope>
    <source>
        <strain evidence="2 3">CBS 139.54b</strain>
    </source>
</reference>
<evidence type="ECO:0000313" key="3">
    <source>
        <dbReference type="Proteomes" id="UP000253729"/>
    </source>
</evidence>
<evidence type="ECO:0000313" key="2">
    <source>
        <dbReference type="EMBL" id="RDH37617.1"/>
    </source>
</evidence>
<name>A0A3F3QES2_9EURO</name>
<gene>
    <name evidence="2" type="ORF">BDQ94DRAFT_136743</name>
</gene>
<evidence type="ECO:0000256" key="1">
    <source>
        <dbReference type="SAM" id="MobiDB-lite"/>
    </source>
</evidence>
<sequence>MGFNLIPTKARSKTQKNGSGSKRWTQGQEKKEHSTPKLPMTLSCLSTETLTTRHIKRLPPAVRTTTFGNKKPGHAASTVGRT</sequence>
<dbReference type="RefSeq" id="XP_026630639.1">
    <property type="nucleotide sequence ID" value="XM_026764934.1"/>
</dbReference>
<proteinExistence type="predicted"/>